<dbReference type="PRINTS" id="PR01217">
    <property type="entry name" value="PRICHEXTENSN"/>
</dbReference>
<feature type="region of interest" description="Disordered" evidence="1">
    <location>
        <begin position="56"/>
        <end position="193"/>
    </location>
</feature>
<sequence>MPTATVRVETYAPIFEFPEPLIVPLFATDIPRPAYHKLPIHRGFMREALRARRPHPYRQEPPLDLPHQHPPPPARTPADDPPLRALTPANNPPRALTPVNNPPPRPHTLANDPLPQTPAKDPPRPRTPANDPSNERPADVHDDQPREVRPPRSRRVRLASEEPPEQTVAAQPLATRSRPVLIPKPSKTPLKGLDATSLDRYRDEFALKHAETRFKAEFADLQKYENFWPIQEVLRDQLKSLKDTRAKAEKRK</sequence>
<evidence type="ECO:0000313" key="2">
    <source>
        <dbReference type="EMBL" id="KIY61947.1"/>
    </source>
</evidence>
<name>A0A0D7AUQ9_9AGAR</name>
<accession>A0A0D7AUQ9</accession>
<dbReference type="Proteomes" id="UP000054007">
    <property type="component" value="Unassembled WGS sequence"/>
</dbReference>
<proteinExistence type="predicted"/>
<protein>
    <submittedName>
        <fullName evidence="2">Uncharacterized protein</fullName>
    </submittedName>
</protein>
<dbReference type="AlphaFoldDB" id="A0A0D7AUQ9"/>
<reference evidence="2 3" key="1">
    <citation type="journal article" date="2015" name="Fungal Genet. Biol.">
        <title>Evolution of novel wood decay mechanisms in Agaricales revealed by the genome sequences of Fistulina hepatica and Cylindrobasidium torrendii.</title>
        <authorList>
            <person name="Floudas D."/>
            <person name="Held B.W."/>
            <person name="Riley R."/>
            <person name="Nagy L.G."/>
            <person name="Koehler G."/>
            <person name="Ransdell A.S."/>
            <person name="Younus H."/>
            <person name="Chow J."/>
            <person name="Chiniquy J."/>
            <person name="Lipzen A."/>
            <person name="Tritt A."/>
            <person name="Sun H."/>
            <person name="Haridas S."/>
            <person name="LaButti K."/>
            <person name="Ohm R.A."/>
            <person name="Kues U."/>
            <person name="Blanchette R.A."/>
            <person name="Grigoriev I.V."/>
            <person name="Minto R.E."/>
            <person name="Hibbett D.S."/>
        </authorList>
    </citation>
    <scope>NUCLEOTIDE SEQUENCE [LARGE SCALE GENOMIC DNA]</scope>
    <source>
        <strain evidence="2 3">FP15055 ss-10</strain>
    </source>
</reference>
<evidence type="ECO:0000256" key="1">
    <source>
        <dbReference type="SAM" id="MobiDB-lite"/>
    </source>
</evidence>
<gene>
    <name evidence="2" type="ORF">CYLTODRAFT_476428</name>
</gene>
<dbReference type="EMBL" id="KN880846">
    <property type="protein sequence ID" value="KIY61947.1"/>
    <property type="molecule type" value="Genomic_DNA"/>
</dbReference>
<feature type="compositionally biased region" description="Basic and acidic residues" evidence="1">
    <location>
        <begin position="133"/>
        <end position="150"/>
    </location>
</feature>
<organism evidence="2 3">
    <name type="scientific">Cylindrobasidium torrendii FP15055 ss-10</name>
    <dbReference type="NCBI Taxonomy" id="1314674"/>
    <lineage>
        <taxon>Eukaryota</taxon>
        <taxon>Fungi</taxon>
        <taxon>Dikarya</taxon>
        <taxon>Basidiomycota</taxon>
        <taxon>Agaricomycotina</taxon>
        <taxon>Agaricomycetes</taxon>
        <taxon>Agaricomycetidae</taxon>
        <taxon>Agaricales</taxon>
        <taxon>Marasmiineae</taxon>
        <taxon>Physalacriaceae</taxon>
        <taxon>Cylindrobasidium</taxon>
    </lineage>
</organism>
<evidence type="ECO:0000313" key="3">
    <source>
        <dbReference type="Proteomes" id="UP000054007"/>
    </source>
</evidence>
<dbReference type="OrthoDB" id="2957687at2759"/>
<keyword evidence="3" id="KW-1185">Reference proteome</keyword>